<reference evidence="1 2" key="1">
    <citation type="submission" date="2017-08" db="EMBL/GenBank/DDBJ databases">
        <title>Substantial Increase in Enzyme Production by Combined Drug-Resistance Mutations in Paenibacillus agaridevorans.</title>
        <authorList>
            <person name="Tanaka Y."/>
            <person name="Funane K."/>
            <person name="Hosaka T."/>
            <person name="Shiwa Y."/>
            <person name="Fujita N."/>
            <person name="Miyazaki T."/>
            <person name="Yoshikawa H."/>
            <person name="Murakami K."/>
            <person name="Kasahara K."/>
            <person name="Inaoka T."/>
            <person name="Hiraga Y."/>
            <person name="Ochi K."/>
        </authorList>
    </citation>
    <scope>NUCLEOTIDE SEQUENCE [LARGE SCALE GENOMIC DNA]</scope>
    <source>
        <strain evidence="1 2">T-3040</strain>
    </source>
</reference>
<evidence type="ECO:0000313" key="2">
    <source>
        <dbReference type="Proteomes" id="UP000245202"/>
    </source>
</evidence>
<name>A0A2R5ETI3_9BACL</name>
<proteinExistence type="predicted"/>
<dbReference type="RefSeq" id="WP_108994577.1">
    <property type="nucleotide sequence ID" value="NZ_BDQX01000281.1"/>
</dbReference>
<dbReference type="AlphaFoldDB" id="A0A2R5ETI3"/>
<protein>
    <recommendedName>
        <fullName evidence="3">Heparinase</fullName>
    </recommendedName>
</protein>
<evidence type="ECO:0008006" key="3">
    <source>
        <dbReference type="Google" id="ProtNLM"/>
    </source>
</evidence>
<dbReference type="InterPro" id="IPR008930">
    <property type="entry name" value="Terpenoid_cyclase/PrenylTrfase"/>
</dbReference>
<gene>
    <name evidence="1" type="ORF">PAT3040_04676</name>
</gene>
<sequence length="575" mass="64848">MEHNLLNEDAVLLELMERHWRKIKHSQVRDSSSYWYGAFTENGNSKPFEGLTSSDAMLNLTVPLYAHPESRYYRSSSMLETIRQQIRFLLRVQLPSGCISLHNCNIDSPPDTGFAVHFTTLCYHILDKMDGDEPAQLCQELRLFLRQTIPGLLAGGIHTPNHRWVLCGALALLYELFEDERLRARVDQFLAEGLDINPDGEWTERSNAIYNAVCSIFLYQTARVFGYTHLYEPITRNLRMMQYMLHPRSEIATEYSSRQDRGEIMKLNAGYYVAFRLMADRNADPLFHSFAREALLSLRTGGEALLYRMFLRNEMSAELPLQPLPDRYEVFLNRERIAPVAGTIPYQRTAFHAGSPLIRFRQGELSVTVIAGQPEFLYLQFGQARLLGVRLALGWFGVAGTPFAAIRQTGDHEYELSMDLEGSYRDALDGNAVVRTDPLHFAETIPSRAKTNVTVLPVRVGIRLDPAGIDLHYRVDASAPPLFAQTVYSFAPEGSLEGTALEPINAHASWLKSGQLIYRCGEDWITVDGGAFQHGFEALRNDRLDPGVKSAVANYLTPVETKVSIRCGKAEGCTA</sequence>
<dbReference type="Proteomes" id="UP000245202">
    <property type="component" value="Unassembled WGS sequence"/>
</dbReference>
<dbReference type="SUPFAM" id="SSF48239">
    <property type="entry name" value="Terpenoid cyclases/Protein prenyltransferases"/>
    <property type="match status" value="1"/>
</dbReference>
<dbReference type="EMBL" id="BDQX01000281">
    <property type="protein sequence ID" value="GBG09992.1"/>
    <property type="molecule type" value="Genomic_DNA"/>
</dbReference>
<evidence type="ECO:0000313" key="1">
    <source>
        <dbReference type="EMBL" id="GBG09992.1"/>
    </source>
</evidence>
<accession>A0A2R5ETI3</accession>
<comment type="caution">
    <text evidence="1">The sequence shown here is derived from an EMBL/GenBank/DDBJ whole genome shotgun (WGS) entry which is preliminary data.</text>
</comment>
<organism evidence="1 2">
    <name type="scientific">Paenibacillus agaridevorans</name>
    <dbReference type="NCBI Taxonomy" id="171404"/>
    <lineage>
        <taxon>Bacteria</taxon>
        <taxon>Bacillati</taxon>
        <taxon>Bacillota</taxon>
        <taxon>Bacilli</taxon>
        <taxon>Bacillales</taxon>
        <taxon>Paenibacillaceae</taxon>
        <taxon>Paenibacillus</taxon>
    </lineage>
</organism>
<keyword evidence="2" id="KW-1185">Reference proteome</keyword>